<reference evidence="1" key="2">
    <citation type="submission" date="2018-03" db="EMBL/GenBank/DDBJ databases">
        <title>The Triticum urartu genome reveals the dynamic nature of wheat genome evolution.</title>
        <authorList>
            <person name="Ling H."/>
            <person name="Ma B."/>
            <person name="Shi X."/>
            <person name="Liu H."/>
            <person name="Dong L."/>
            <person name="Sun H."/>
            <person name="Cao Y."/>
            <person name="Gao Q."/>
            <person name="Zheng S."/>
            <person name="Li Y."/>
            <person name="Yu Y."/>
            <person name="Du H."/>
            <person name="Qi M."/>
            <person name="Li Y."/>
            <person name="Yu H."/>
            <person name="Cui Y."/>
            <person name="Wang N."/>
            <person name="Chen C."/>
            <person name="Wu H."/>
            <person name="Zhao Y."/>
            <person name="Zhang J."/>
            <person name="Li Y."/>
            <person name="Zhou W."/>
            <person name="Zhang B."/>
            <person name="Hu W."/>
            <person name="Eijk M."/>
            <person name="Tang J."/>
            <person name="Witsenboer H."/>
            <person name="Zhao S."/>
            <person name="Li Z."/>
            <person name="Zhang A."/>
            <person name="Wang D."/>
            <person name="Liang C."/>
        </authorList>
    </citation>
    <scope>NUCLEOTIDE SEQUENCE [LARGE SCALE GENOMIC DNA]</scope>
    <source>
        <strain evidence="1">cv. G1812</strain>
    </source>
</reference>
<dbReference type="Proteomes" id="UP000015106">
    <property type="component" value="Chromosome 7"/>
</dbReference>
<reference evidence="1" key="3">
    <citation type="submission" date="2022-06" db="UniProtKB">
        <authorList>
            <consortium name="EnsemblPlants"/>
        </authorList>
    </citation>
    <scope>IDENTIFICATION</scope>
</reference>
<evidence type="ECO:0000313" key="2">
    <source>
        <dbReference type="Proteomes" id="UP000015106"/>
    </source>
</evidence>
<name>A0A8R7QU82_TRIUA</name>
<evidence type="ECO:0000313" key="1">
    <source>
        <dbReference type="EnsemblPlants" id="TuG1812G0700000471.01.T01.cds451810"/>
    </source>
</evidence>
<organism evidence="1 2">
    <name type="scientific">Triticum urartu</name>
    <name type="common">Red wild einkorn</name>
    <name type="synonym">Crithodium urartu</name>
    <dbReference type="NCBI Taxonomy" id="4572"/>
    <lineage>
        <taxon>Eukaryota</taxon>
        <taxon>Viridiplantae</taxon>
        <taxon>Streptophyta</taxon>
        <taxon>Embryophyta</taxon>
        <taxon>Tracheophyta</taxon>
        <taxon>Spermatophyta</taxon>
        <taxon>Magnoliopsida</taxon>
        <taxon>Liliopsida</taxon>
        <taxon>Poales</taxon>
        <taxon>Poaceae</taxon>
        <taxon>BOP clade</taxon>
        <taxon>Pooideae</taxon>
        <taxon>Triticodae</taxon>
        <taxon>Triticeae</taxon>
        <taxon>Triticinae</taxon>
        <taxon>Triticum</taxon>
    </lineage>
</organism>
<dbReference type="EnsemblPlants" id="TuG1812G0700000471.01.T01">
    <property type="protein sequence ID" value="TuG1812G0700000471.01.T01.cds451810"/>
    <property type="gene ID" value="TuG1812G0700000471.01"/>
</dbReference>
<dbReference type="AlphaFoldDB" id="A0A8R7QU82"/>
<keyword evidence="2" id="KW-1185">Reference proteome</keyword>
<dbReference type="Gramene" id="TuG1812G0700000471.01.T01">
    <property type="protein sequence ID" value="TuG1812G0700000471.01.T01.cds451810"/>
    <property type="gene ID" value="TuG1812G0700000471.01"/>
</dbReference>
<sequence length="31" mass="3797">MLLMPHPDYTFLLFLFLGVERSHSRIKQMQF</sequence>
<proteinExistence type="predicted"/>
<accession>A0A8R7QU82</accession>
<reference evidence="2" key="1">
    <citation type="journal article" date="2013" name="Nature">
        <title>Draft genome of the wheat A-genome progenitor Triticum urartu.</title>
        <authorList>
            <person name="Ling H.Q."/>
            <person name="Zhao S."/>
            <person name="Liu D."/>
            <person name="Wang J."/>
            <person name="Sun H."/>
            <person name="Zhang C."/>
            <person name="Fan H."/>
            <person name="Li D."/>
            <person name="Dong L."/>
            <person name="Tao Y."/>
            <person name="Gao C."/>
            <person name="Wu H."/>
            <person name="Li Y."/>
            <person name="Cui Y."/>
            <person name="Guo X."/>
            <person name="Zheng S."/>
            <person name="Wang B."/>
            <person name="Yu K."/>
            <person name="Liang Q."/>
            <person name="Yang W."/>
            <person name="Lou X."/>
            <person name="Chen J."/>
            <person name="Feng M."/>
            <person name="Jian J."/>
            <person name="Zhang X."/>
            <person name="Luo G."/>
            <person name="Jiang Y."/>
            <person name="Liu J."/>
            <person name="Wang Z."/>
            <person name="Sha Y."/>
            <person name="Zhang B."/>
            <person name="Wu H."/>
            <person name="Tang D."/>
            <person name="Shen Q."/>
            <person name="Xue P."/>
            <person name="Zou S."/>
            <person name="Wang X."/>
            <person name="Liu X."/>
            <person name="Wang F."/>
            <person name="Yang Y."/>
            <person name="An X."/>
            <person name="Dong Z."/>
            <person name="Zhang K."/>
            <person name="Zhang X."/>
            <person name="Luo M.C."/>
            <person name="Dvorak J."/>
            <person name="Tong Y."/>
            <person name="Wang J."/>
            <person name="Yang H."/>
            <person name="Li Z."/>
            <person name="Wang D."/>
            <person name="Zhang A."/>
            <person name="Wang J."/>
        </authorList>
    </citation>
    <scope>NUCLEOTIDE SEQUENCE</scope>
    <source>
        <strain evidence="2">cv. G1812</strain>
    </source>
</reference>
<protein>
    <submittedName>
        <fullName evidence="1">Uncharacterized protein</fullName>
    </submittedName>
</protein>